<dbReference type="AlphaFoldDB" id="A0AAV3U2W7"/>
<dbReference type="EMBL" id="BAABLX010000023">
    <property type="protein sequence ID" value="GAA4944305.1"/>
    <property type="molecule type" value="Genomic_DNA"/>
</dbReference>
<proteinExistence type="predicted"/>
<reference evidence="2" key="1">
    <citation type="journal article" date="2019" name="Int. J. Syst. Evol. Microbiol.">
        <title>The Global Catalogue of Microorganisms (GCM) 10K type strain sequencing project: providing services to taxonomists for standard genome sequencing and annotation.</title>
        <authorList>
            <consortium name="The Broad Institute Genomics Platform"/>
            <consortium name="The Broad Institute Genome Sequencing Center for Infectious Disease"/>
            <person name="Wu L."/>
            <person name="Ma J."/>
        </authorList>
    </citation>
    <scope>NUCLEOTIDE SEQUENCE [LARGE SCALE GENOMIC DNA]</scope>
    <source>
        <strain evidence="2">JCM 19134</strain>
    </source>
</reference>
<protein>
    <submittedName>
        <fullName evidence="1">Uncharacterized protein</fullName>
    </submittedName>
</protein>
<comment type="caution">
    <text evidence="1">The sequence shown here is derived from an EMBL/GenBank/DDBJ whole genome shotgun (WGS) entry which is preliminary data.</text>
</comment>
<accession>A0AAV3U2W7</accession>
<evidence type="ECO:0000313" key="2">
    <source>
        <dbReference type="Proteomes" id="UP001409585"/>
    </source>
</evidence>
<sequence>MISHVENLVESLVQKGCFSSECKPLANGLSQDVSCGKLKAASQNPIEPKQLETIYSRRYQHLLEINSSFSGVKELLDYLVTAKDKLLLVSYELDDKTLILFLRSDWSEIVGIVKLDK</sequence>
<keyword evidence="2" id="KW-1185">Reference proteome</keyword>
<name>A0AAV3U2W7_9ALTE</name>
<dbReference type="RefSeq" id="WP_345422200.1">
    <property type="nucleotide sequence ID" value="NZ_AP031496.1"/>
</dbReference>
<evidence type="ECO:0000313" key="1">
    <source>
        <dbReference type="EMBL" id="GAA4944305.1"/>
    </source>
</evidence>
<organism evidence="1 2">
    <name type="scientific">Halioxenophilus aromaticivorans</name>
    <dbReference type="NCBI Taxonomy" id="1306992"/>
    <lineage>
        <taxon>Bacteria</taxon>
        <taxon>Pseudomonadati</taxon>
        <taxon>Pseudomonadota</taxon>
        <taxon>Gammaproteobacteria</taxon>
        <taxon>Alteromonadales</taxon>
        <taxon>Alteromonadaceae</taxon>
        <taxon>Halioxenophilus</taxon>
    </lineage>
</organism>
<gene>
    <name evidence="1" type="ORF">GCM10025791_24010</name>
</gene>
<dbReference type="Proteomes" id="UP001409585">
    <property type="component" value="Unassembled WGS sequence"/>
</dbReference>